<evidence type="ECO:0000256" key="1">
    <source>
        <dbReference type="SAM" id="MobiDB-lite"/>
    </source>
</evidence>
<dbReference type="EMBL" id="JAHRIP010044464">
    <property type="protein sequence ID" value="MEQ2297778.1"/>
    <property type="molecule type" value="Genomic_DNA"/>
</dbReference>
<feature type="compositionally biased region" description="Polar residues" evidence="1">
    <location>
        <begin position="118"/>
        <end position="129"/>
    </location>
</feature>
<evidence type="ECO:0000313" key="3">
    <source>
        <dbReference type="Proteomes" id="UP001469553"/>
    </source>
</evidence>
<proteinExistence type="predicted"/>
<gene>
    <name evidence="2" type="ORF">AMECASPLE_038142</name>
</gene>
<dbReference type="Proteomes" id="UP001469553">
    <property type="component" value="Unassembled WGS sequence"/>
</dbReference>
<comment type="caution">
    <text evidence="2">The sequence shown here is derived from an EMBL/GenBank/DDBJ whole genome shotgun (WGS) entry which is preliminary data.</text>
</comment>
<feature type="compositionally biased region" description="Basic and acidic residues" evidence="1">
    <location>
        <begin position="87"/>
        <end position="97"/>
    </location>
</feature>
<protein>
    <submittedName>
        <fullName evidence="2">Uncharacterized protein</fullName>
    </submittedName>
</protein>
<name>A0ABV0YV64_9TELE</name>
<sequence>MCLVVNVAQYRTFVYLLTPNSKHLVGLSLCMLVYTRFLQTIFNSKCEEQQTCPPRDRYGGDPSQRHPKAPKSTGTPGEPSPGLPLHPAEKSRGESQGKHSAATMQKPKGAAVHRPCQRPSTSEQIQSRIQRPDTPGHITP</sequence>
<evidence type="ECO:0000313" key="2">
    <source>
        <dbReference type="EMBL" id="MEQ2297778.1"/>
    </source>
</evidence>
<feature type="region of interest" description="Disordered" evidence="1">
    <location>
        <begin position="48"/>
        <end position="140"/>
    </location>
</feature>
<reference evidence="2 3" key="1">
    <citation type="submission" date="2021-06" db="EMBL/GenBank/DDBJ databases">
        <authorList>
            <person name="Palmer J.M."/>
        </authorList>
    </citation>
    <scope>NUCLEOTIDE SEQUENCE [LARGE SCALE GENOMIC DNA]</scope>
    <source>
        <strain evidence="2 3">AS_MEX2019</strain>
        <tissue evidence="2">Muscle</tissue>
    </source>
</reference>
<organism evidence="2 3">
    <name type="scientific">Ameca splendens</name>
    <dbReference type="NCBI Taxonomy" id="208324"/>
    <lineage>
        <taxon>Eukaryota</taxon>
        <taxon>Metazoa</taxon>
        <taxon>Chordata</taxon>
        <taxon>Craniata</taxon>
        <taxon>Vertebrata</taxon>
        <taxon>Euteleostomi</taxon>
        <taxon>Actinopterygii</taxon>
        <taxon>Neopterygii</taxon>
        <taxon>Teleostei</taxon>
        <taxon>Neoteleostei</taxon>
        <taxon>Acanthomorphata</taxon>
        <taxon>Ovalentaria</taxon>
        <taxon>Atherinomorphae</taxon>
        <taxon>Cyprinodontiformes</taxon>
        <taxon>Goodeidae</taxon>
        <taxon>Ameca</taxon>
    </lineage>
</organism>
<keyword evidence="3" id="KW-1185">Reference proteome</keyword>
<accession>A0ABV0YV64</accession>